<accession>A0A0F6Q8E4</accession>
<name>A0A0F6Q8E4_9HYME</name>
<proteinExistence type="predicted"/>
<reference evidence="1" key="1">
    <citation type="journal article" date="2015" name="J. Virol.">
        <title>Genomic and Proteomic Analyses Indicate that Banchine and Campoplegine Polydnaviruses Have Similar, if Not Identical, Viral Ancestors.</title>
        <authorList>
            <person name="Beliveau C."/>
            <person name="Cohen A."/>
            <person name="Stewart D."/>
            <person name="Periquet G."/>
            <person name="Djoumad A."/>
            <person name="Kuhn L."/>
            <person name="Stoltz D."/>
            <person name="Volkoff A.-N."/>
            <person name="Herniou E."/>
            <person name="Drezen J.-M."/>
            <person name="Cusson M."/>
        </authorList>
    </citation>
    <scope>NUCLEOTIDE SEQUENCE</scope>
</reference>
<sequence>MNFSSREENMTYKPDESSAFFFFNHFNEITLHLLPAHFTSQDFPKVPSIHSVLVYNASMNFSFVFGISSESGPSTLLESSGRQKHPEENYINVSATQAFFAMTMHRKKIVKINNFHVAFSQRKFRQVGK</sequence>
<dbReference type="AlphaFoldDB" id="A0A0F6Q8E4"/>
<protein>
    <submittedName>
        <fullName evidence="1">Uncharacterized protein</fullName>
    </submittedName>
</protein>
<dbReference type="EMBL" id="KP706800">
    <property type="protein sequence ID" value="AKD28106.1"/>
    <property type="molecule type" value="Genomic_DNA"/>
</dbReference>
<organism evidence="1">
    <name type="scientific">Glypta fumiferanae</name>
    <dbReference type="NCBI Taxonomy" id="389681"/>
    <lineage>
        <taxon>Eukaryota</taxon>
        <taxon>Metazoa</taxon>
        <taxon>Ecdysozoa</taxon>
        <taxon>Arthropoda</taxon>
        <taxon>Hexapoda</taxon>
        <taxon>Insecta</taxon>
        <taxon>Pterygota</taxon>
        <taxon>Neoptera</taxon>
        <taxon>Endopterygota</taxon>
        <taxon>Hymenoptera</taxon>
        <taxon>Apocrita</taxon>
        <taxon>Ichneumonoidea</taxon>
        <taxon>Ichneumonidae</taxon>
        <taxon>Banchinae</taxon>
        <taxon>Glypta</taxon>
    </lineage>
</organism>
<evidence type="ECO:0000313" key="1">
    <source>
        <dbReference type="EMBL" id="AKD28106.1"/>
    </source>
</evidence>